<accession>A0ABX8HT07</accession>
<evidence type="ECO:0000313" key="2">
    <source>
        <dbReference type="Proteomes" id="UP000683401"/>
    </source>
</evidence>
<evidence type="ECO:0008006" key="3">
    <source>
        <dbReference type="Google" id="ProtNLM"/>
    </source>
</evidence>
<evidence type="ECO:0000313" key="1">
    <source>
        <dbReference type="EMBL" id="QWU83393.1"/>
    </source>
</evidence>
<organism evidence="1 2">
    <name type="scientific">Pseudomonas lijiangensis</name>
    <dbReference type="NCBI Taxonomy" id="2995658"/>
    <lineage>
        <taxon>Bacteria</taxon>
        <taxon>Pseudomonadati</taxon>
        <taxon>Pseudomonadota</taxon>
        <taxon>Gammaproteobacteria</taxon>
        <taxon>Pseudomonadales</taxon>
        <taxon>Pseudomonadaceae</taxon>
        <taxon>Pseudomonas</taxon>
    </lineage>
</organism>
<dbReference type="RefSeq" id="WP_216704591.1">
    <property type="nucleotide sequence ID" value="NZ_CP076668.1"/>
</dbReference>
<sequence length="331" mass="37742">MKKSNSRNHHYISQVEQRLNAIDKTVKPENQRIYKFSVLSHVPAQIKNNDATGVKIEKNLSRKDLYALKTLDEGGQHNLEDAFSAYEDGISKITNSLLKKIEDPAAVNFENELLRLYCLKLINVIRNPHCIKRTLEMFRELHGVLPGNEVLKAHFISLDGANRPQVARICSEFNISKDEYLSWLKLIYLLILQPLDQGLNLIEHLIKSVFDNKNISKDFHIYQYKDDYQDAGVLICDRGLIDQQHIEGAQLQMFNLDANTFVTVLFVDIINQKIIPMPPEFSELNFGQANVAKISIKKNDLASLERYNNLCVAVAHSNVYCSSANPYGVVV</sequence>
<name>A0ABX8HT07_9PSED</name>
<keyword evidence="2" id="KW-1185">Reference proteome</keyword>
<gene>
    <name evidence="1" type="ORF">KQP88_00900</name>
</gene>
<dbReference type="Proteomes" id="UP000683401">
    <property type="component" value="Chromosome"/>
</dbReference>
<proteinExistence type="predicted"/>
<dbReference type="EMBL" id="CP076668">
    <property type="protein sequence ID" value="QWU83393.1"/>
    <property type="molecule type" value="Genomic_DNA"/>
</dbReference>
<protein>
    <recommendedName>
        <fullName evidence="3">DUF4238 domain-containing protein</fullName>
    </recommendedName>
</protein>
<reference evidence="2" key="1">
    <citation type="submission" date="2021-06" db="EMBL/GenBank/DDBJ databases">
        <title>Identification of Pseudomonas cichorii causing bacterial leaf black spot of flue-cured tobacco, a new disease in China.</title>
        <authorList>
            <person name="Lu C.-H."/>
        </authorList>
    </citation>
    <scope>NUCLEOTIDE SEQUENCE [LARGE SCALE GENOMIC DNA]</scope>
    <source>
        <strain evidence="2">LJ2</strain>
    </source>
</reference>